<dbReference type="AlphaFoldDB" id="A0A9X5ATC7"/>
<evidence type="ECO:0000313" key="2">
    <source>
        <dbReference type="Proteomes" id="UP000438991"/>
    </source>
</evidence>
<proteinExistence type="predicted"/>
<accession>A0A9X5ATC7</accession>
<organism evidence="1 2">
    <name type="scientific">Rhodoplanes serenus</name>
    <dbReference type="NCBI Taxonomy" id="200615"/>
    <lineage>
        <taxon>Bacteria</taxon>
        <taxon>Pseudomonadati</taxon>
        <taxon>Pseudomonadota</taxon>
        <taxon>Alphaproteobacteria</taxon>
        <taxon>Hyphomicrobiales</taxon>
        <taxon>Nitrobacteraceae</taxon>
        <taxon>Rhodoplanes</taxon>
    </lineage>
</organism>
<dbReference type="EMBL" id="WNKV01000008">
    <property type="protein sequence ID" value="MTW16878.1"/>
    <property type="molecule type" value="Genomic_DNA"/>
</dbReference>
<sequence length="79" mass="9306">MNRIVRENYPAAKLPEELRPSSDPDARVMVTVETQETTTELPRERRVTLDDIWARRQPPFRTKEEIDAQVRADREAWDG</sequence>
<reference evidence="1 2" key="1">
    <citation type="submission" date="2019-11" db="EMBL/GenBank/DDBJ databases">
        <title>Whole-genome sequence of Rhodoplanes serenus DSM 18633, type strain.</title>
        <authorList>
            <person name="Kyndt J.A."/>
            <person name="Meyer T.E."/>
        </authorList>
    </citation>
    <scope>NUCLEOTIDE SEQUENCE [LARGE SCALE GENOMIC DNA]</scope>
    <source>
        <strain evidence="1 2">DSM 18633</strain>
    </source>
</reference>
<evidence type="ECO:0000313" key="1">
    <source>
        <dbReference type="EMBL" id="MTW16878.1"/>
    </source>
</evidence>
<protein>
    <submittedName>
        <fullName evidence="1">Uncharacterized protein</fullName>
    </submittedName>
</protein>
<comment type="caution">
    <text evidence="1">The sequence shown here is derived from an EMBL/GenBank/DDBJ whole genome shotgun (WGS) entry which is preliminary data.</text>
</comment>
<gene>
    <name evidence="1" type="ORF">GJ689_11750</name>
</gene>
<name>A0A9X5ATC7_9BRAD</name>
<dbReference type="Proteomes" id="UP000438991">
    <property type="component" value="Unassembled WGS sequence"/>
</dbReference>
<dbReference type="RefSeq" id="WP_155479729.1">
    <property type="nucleotide sequence ID" value="NZ_WNKV01000008.1"/>
</dbReference>